<dbReference type="EMBL" id="CAXAMM010012470">
    <property type="protein sequence ID" value="CAK9028981.1"/>
    <property type="molecule type" value="Genomic_DNA"/>
</dbReference>
<feature type="region of interest" description="Disordered" evidence="1">
    <location>
        <begin position="125"/>
        <end position="150"/>
    </location>
</feature>
<sequence>EEVEMLKENAQPVKLVSTEQLMEEADAGAWSSVCYHLAREKRHSGAVTLRRHFLAKDPRAQQALRRATGARLALLPYDLCRGPSAWVMETMGREAWLIVHASSLDPPPRSDSARSDMPEARGVAFTKTGRKLHDLNVEHPRWLNPKPSKE</sequence>
<protein>
    <submittedName>
        <fullName evidence="2">Uncharacterized protein</fullName>
    </submittedName>
</protein>
<proteinExistence type="predicted"/>
<feature type="compositionally biased region" description="Basic and acidic residues" evidence="1">
    <location>
        <begin position="131"/>
        <end position="150"/>
    </location>
</feature>
<comment type="caution">
    <text evidence="2">The sequence shown here is derived from an EMBL/GenBank/DDBJ whole genome shotgun (WGS) entry which is preliminary data.</text>
</comment>
<keyword evidence="3" id="KW-1185">Reference proteome</keyword>
<gene>
    <name evidence="2" type="ORF">SCF082_LOCUS18591</name>
</gene>
<evidence type="ECO:0000256" key="1">
    <source>
        <dbReference type="SAM" id="MobiDB-lite"/>
    </source>
</evidence>
<evidence type="ECO:0000313" key="2">
    <source>
        <dbReference type="EMBL" id="CAK9028981.1"/>
    </source>
</evidence>
<evidence type="ECO:0000313" key="3">
    <source>
        <dbReference type="Proteomes" id="UP001642464"/>
    </source>
</evidence>
<dbReference type="Proteomes" id="UP001642464">
    <property type="component" value="Unassembled WGS sequence"/>
</dbReference>
<organism evidence="2 3">
    <name type="scientific">Durusdinium trenchii</name>
    <dbReference type="NCBI Taxonomy" id="1381693"/>
    <lineage>
        <taxon>Eukaryota</taxon>
        <taxon>Sar</taxon>
        <taxon>Alveolata</taxon>
        <taxon>Dinophyceae</taxon>
        <taxon>Suessiales</taxon>
        <taxon>Symbiodiniaceae</taxon>
        <taxon>Durusdinium</taxon>
    </lineage>
</organism>
<reference evidence="2 3" key="1">
    <citation type="submission" date="2024-02" db="EMBL/GenBank/DDBJ databases">
        <authorList>
            <person name="Chen Y."/>
            <person name="Shah S."/>
            <person name="Dougan E. K."/>
            <person name="Thang M."/>
            <person name="Chan C."/>
        </authorList>
    </citation>
    <scope>NUCLEOTIDE SEQUENCE [LARGE SCALE GENOMIC DNA]</scope>
</reference>
<accession>A0ABP0KQ10</accession>
<name>A0ABP0KQ10_9DINO</name>
<feature type="non-terminal residue" evidence="2">
    <location>
        <position position="1"/>
    </location>
</feature>